<sequence>MVKSGPCKQKFAHGRMCAQLFFAECKNFPRSHDSVRAGADAGSEPDRIGKQLPCLLAAIRSSRFGFVGAEL</sequence>
<gene>
    <name evidence="1" type="ORF">NDU88_010662</name>
</gene>
<dbReference type="Proteomes" id="UP001066276">
    <property type="component" value="Chromosome 7"/>
</dbReference>
<reference evidence="1" key="1">
    <citation type="journal article" date="2022" name="bioRxiv">
        <title>Sequencing and chromosome-scale assembly of the giantPleurodeles waltlgenome.</title>
        <authorList>
            <person name="Brown T."/>
            <person name="Elewa A."/>
            <person name="Iarovenko S."/>
            <person name="Subramanian E."/>
            <person name="Araus A.J."/>
            <person name="Petzold A."/>
            <person name="Susuki M."/>
            <person name="Suzuki K.-i.T."/>
            <person name="Hayashi T."/>
            <person name="Toyoda A."/>
            <person name="Oliveira C."/>
            <person name="Osipova E."/>
            <person name="Leigh N.D."/>
            <person name="Simon A."/>
            <person name="Yun M.H."/>
        </authorList>
    </citation>
    <scope>NUCLEOTIDE SEQUENCE</scope>
    <source>
        <strain evidence="1">20211129_DDA</strain>
        <tissue evidence="1">Liver</tissue>
    </source>
</reference>
<dbReference type="AlphaFoldDB" id="A0AAV7Q0U4"/>
<comment type="caution">
    <text evidence="1">The sequence shown here is derived from an EMBL/GenBank/DDBJ whole genome shotgun (WGS) entry which is preliminary data.</text>
</comment>
<protein>
    <submittedName>
        <fullName evidence="1">Uncharacterized protein</fullName>
    </submittedName>
</protein>
<organism evidence="1 2">
    <name type="scientific">Pleurodeles waltl</name>
    <name type="common">Iberian ribbed newt</name>
    <dbReference type="NCBI Taxonomy" id="8319"/>
    <lineage>
        <taxon>Eukaryota</taxon>
        <taxon>Metazoa</taxon>
        <taxon>Chordata</taxon>
        <taxon>Craniata</taxon>
        <taxon>Vertebrata</taxon>
        <taxon>Euteleostomi</taxon>
        <taxon>Amphibia</taxon>
        <taxon>Batrachia</taxon>
        <taxon>Caudata</taxon>
        <taxon>Salamandroidea</taxon>
        <taxon>Salamandridae</taxon>
        <taxon>Pleurodelinae</taxon>
        <taxon>Pleurodeles</taxon>
    </lineage>
</organism>
<accession>A0AAV7Q0U4</accession>
<name>A0AAV7Q0U4_PLEWA</name>
<evidence type="ECO:0000313" key="2">
    <source>
        <dbReference type="Proteomes" id="UP001066276"/>
    </source>
</evidence>
<proteinExistence type="predicted"/>
<dbReference type="EMBL" id="JANPWB010000011">
    <property type="protein sequence ID" value="KAJ1132348.1"/>
    <property type="molecule type" value="Genomic_DNA"/>
</dbReference>
<evidence type="ECO:0000313" key="1">
    <source>
        <dbReference type="EMBL" id="KAJ1132348.1"/>
    </source>
</evidence>
<keyword evidence="2" id="KW-1185">Reference proteome</keyword>